<accession>A0A0F9PDV9</accession>
<dbReference type="AlphaFoldDB" id="A0A0F9PDV9"/>
<sequence>MRLDTVYPFPAHGGWRATAKLGQYWYAACSRWRWLAIAKSFPGVVFYALKHRA</sequence>
<organism evidence="1">
    <name type="scientific">marine sediment metagenome</name>
    <dbReference type="NCBI Taxonomy" id="412755"/>
    <lineage>
        <taxon>unclassified sequences</taxon>
        <taxon>metagenomes</taxon>
        <taxon>ecological metagenomes</taxon>
    </lineage>
</organism>
<name>A0A0F9PDV9_9ZZZZ</name>
<evidence type="ECO:0000313" key="1">
    <source>
        <dbReference type="EMBL" id="KKM99220.1"/>
    </source>
</evidence>
<comment type="caution">
    <text evidence="1">The sequence shown here is derived from an EMBL/GenBank/DDBJ whole genome shotgun (WGS) entry which is preliminary data.</text>
</comment>
<reference evidence="1" key="1">
    <citation type="journal article" date="2015" name="Nature">
        <title>Complex archaea that bridge the gap between prokaryotes and eukaryotes.</title>
        <authorList>
            <person name="Spang A."/>
            <person name="Saw J.H."/>
            <person name="Jorgensen S.L."/>
            <person name="Zaremba-Niedzwiedzka K."/>
            <person name="Martijn J."/>
            <person name="Lind A.E."/>
            <person name="van Eijk R."/>
            <person name="Schleper C."/>
            <person name="Guy L."/>
            <person name="Ettema T.J."/>
        </authorList>
    </citation>
    <scope>NUCLEOTIDE SEQUENCE</scope>
</reference>
<gene>
    <name evidence="1" type="ORF">LCGC14_1150130</name>
</gene>
<dbReference type="EMBL" id="LAZR01005522">
    <property type="protein sequence ID" value="KKM99220.1"/>
    <property type="molecule type" value="Genomic_DNA"/>
</dbReference>
<proteinExistence type="predicted"/>
<protein>
    <submittedName>
        <fullName evidence="1">Uncharacterized protein</fullName>
    </submittedName>
</protein>